<dbReference type="CDD" id="cd00537">
    <property type="entry name" value="MTHFR"/>
    <property type="match status" value="1"/>
</dbReference>
<organism evidence="10 11">
    <name type="scientific">Mixia osmundae (strain CBS 9802 / IAM 14324 / JCM 22182 / KY 12970)</name>
    <dbReference type="NCBI Taxonomy" id="764103"/>
    <lineage>
        <taxon>Eukaryota</taxon>
        <taxon>Fungi</taxon>
        <taxon>Dikarya</taxon>
        <taxon>Basidiomycota</taxon>
        <taxon>Pucciniomycotina</taxon>
        <taxon>Mixiomycetes</taxon>
        <taxon>Mixiales</taxon>
        <taxon>Mixiaceae</taxon>
        <taxon>Mixia</taxon>
    </lineage>
</organism>
<evidence type="ECO:0000256" key="8">
    <source>
        <dbReference type="RuleBase" id="RU004254"/>
    </source>
</evidence>
<gene>
    <name evidence="10" type="primary">Mo00186</name>
    <name evidence="10" type="ORF">E5Q_00186</name>
</gene>
<dbReference type="OrthoDB" id="16284at2759"/>
<dbReference type="Proteomes" id="UP000009131">
    <property type="component" value="Unassembled WGS sequence"/>
</dbReference>
<dbReference type="FunCoup" id="G7DSI2">
    <property type="interactions" value="260"/>
</dbReference>
<proteinExistence type="inferred from homology"/>
<comment type="cofactor">
    <cofactor evidence="1">
        <name>FAD</name>
        <dbReference type="ChEBI" id="CHEBI:57692"/>
    </cofactor>
</comment>
<evidence type="ECO:0000313" key="10">
    <source>
        <dbReference type="EMBL" id="GAA93542.1"/>
    </source>
</evidence>
<keyword evidence="4" id="KW-0285">Flavoprotein</keyword>
<evidence type="ECO:0000256" key="6">
    <source>
        <dbReference type="ARBA" id="ARBA00022857"/>
    </source>
</evidence>
<dbReference type="InterPro" id="IPR004621">
    <property type="entry name" value="Fadh2_euk"/>
</dbReference>
<dbReference type="EMBL" id="BABT02000007">
    <property type="protein sequence ID" value="GAA93542.1"/>
    <property type="molecule type" value="Genomic_DNA"/>
</dbReference>
<dbReference type="GO" id="GO:0004489">
    <property type="term" value="F:methylenetetrahydrofolate reductase [NAD(P)H] activity"/>
    <property type="evidence" value="ECO:0007669"/>
    <property type="project" value="InterPro"/>
</dbReference>
<dbReference type="PANTHER" id="PTHR45754">
    <property type="entry name" value="METHYLENETETRAHYDROFOLATE REDUCTASE"/>
    <property type="match status" value="1"/>
</dbReference>
<feature type="domain" description="MTHFR SAM-binding regulatory" evidence="9">
    <location>
        <begin position="307"/>
        <end position="577"/>
    </location>
</feature>
<keyword evidence="6" id="KW-0521">NADP</keyword>
<dbReference type="FunFam" id="3.20.20.220:FF:000002">
    <property type="entry name" value="Methylenetetrahydrofolate reductase"/>
    <property type="match status" value="1"/>
</dbReference>
<dbReference type="PANTHER" id="PTHR45754:SF3">
    <property type="entry name" value="METHYLENETETRAHYDROFOLATE REDUCTASE (NADPH)"/>
    <property type="match status" value="1"/>
</dbReference>
<reference evidence="10 11" key="2">
    <citation type="journal article" date="2012" name="Open Biol.">
        <title>Characteristics of nucleosomes and linker DNA regions on the genome of the basidiomycete Mixia osmundae revealed by mono- and dinucleosome mapping.</title>
        <authorList>
            <person name="Nishida H."/>
            <person name="Kondo S."/>
            <person name="Matsumoto T."/>
            <person name="Suzuki Y."/>
            <person name="Yoshikawa H."/>
            <person name="Taylor T.D."/>
            <person name="Sugiyama J."/>
        </authorList>
    </citation>
    <scope>NUCLEOTIDE SEQUENCE [LARGE SCALE GENOMIC DNA]</scope>
    <source>
        <strain evidence="11">CBS 9802 / IAM 14324 / JCM 22182 / KY 12970</strain>
    </source>
</reference>
<dbReference type="eggNOG" id="KOG0564">
    <property type="taxonomic scope" value="Eukaryota"/>
</dbReference>
<keyword evidence="11" id="KW-1185">Reference proteome</keyword>
<keyword evidence="7" id="KW-0560">Oxidoreductase</keyword>
<accession>G7DSI2</accession>
<dbReference type="HOGENOM" id="CLU_025841_2_2_1"/>
<keyword evidence="5" id="KW-0274">FAD</keyword>
<comment type="pathway">
    <text evidence="2 8">One-carbon metabolism; tetrahydrofolate interconversion.</text>
</comment>
<evidence type="ECO:0000256" key="7">
    <source>
        <dbReference type="ARBA" id="ARBA00023002"/>
    </source>
</evidence>
<evidence type="ECO:0000256" key="3">
    <source>
        <dbReference type="ARBA" id="ARBA00006743"/>
    </source>
</evidence>
<dbReference type="SUPFAM" id="SSF51730">
    <property type="entry name" value="FAD-linked oxidoreductase"/>
    <property type="match status" value="1"/>
</dbReference>
<dbReference type="Gene3D" id="3.20.20.220">
    <property type="match status" value="1"/>
</dbReference>
<evidence type="ECO:0000313" key="11">
    <source>
        <dbReference type="Proteomes" id="UP000009131"/>
    </source>
</evidence>
<evidence type="ECO:0000256" key="2">
    <source>
        <dbReference type="ARBA" id="ARBA00004777"/>
    </source>
</evidence>
<name>G7DSI2_MIXOS</name>
<dbReference type="UniPathway" id="UPA00193"/>
<sequence length="608" mass="68154">MVHAKISDKIRAAHNEGRNWWSFEYFPPRTEQGLINLYDRIGRMAALGPIFIDITWGAGGTTSDATTQFVKTAHEQFGLETNMHLTCTNMEVGMVERALKEAYDSGCRNILALRGDPPRGQEEWKATEGGFNHAIDLIKYIRKNYDDYFDIAVAGFPEGHPQASSRAEEIEHLKAKIDAGASIIITQMFYDIDTFINWAHDVRKAGINALIVPGIMPIQGWQSFQKCISFSKTIVPQHFFDVLEPIKDDDAAVREAGTKLVADMCRQILDSPFDIHGLHFYTMNLEKATSMLLEELNFTASVEITNPLPWKPSLTTKRRSESIRPIFWANRAGSYRARTESWDEFPNGRWGDSRSPAFGKFEGYGITLKPERGECLSMWGSPTTFADIASLFARFCRGEIAALPWSDEPAAKETSIIGEALAKMNLAGYLTINSQPVVDGAPSSDPVHGWGPRGGYVYQKAYLEFFCKAEQATALFKRFEAEPSITYYAVNKQGDLRTNTATEGPNAVTWGVFPCREIAQPTIVEQTSFMAWKDEAFELGSQWAKLYPAESASRELISSFFDNCYLINIVDNDYRNSSKTAIFRFFDEQKLSTSRTASTNGTATNGVH</sequence>
<dbReference type="InterPro" id="IPR003171">
    <property type="entry name" value="Mehydrof_redctse-like"/>
</dbReference>
<dbReference type="OMA" id="AWKEEFY"/>
<dbReference type="GO" id="GO:0071949">
    <property type="term" value="F:FAD binding"/>
    <property type="evidence" value="ECO:0007669"/>
    <property type="project" value="TreeGrafter"/>
</dbReference>
<dbReference type="RefSeq" id="XP_014566550.1">
    <property type="nucleotide sequence ID" value="XM_014711064.1"/>
</dbReference>
<evidence type="ECO:0000256" key="4">
    <source>
        <dbReference type="ARBA" id="ARBA00022630"/>
    </source>
</evidence>
<dbReference type="InterPro" id="IPR029041">
    <property type="entry name" value="FAD-linked_oxidoreductase-like"/>
</dbReference>
<dbReference type="Pfam" id="PF02219">
    <property type="entry name" value="MTHFR"/>
    <property type="match status" value="1"/>
</dbReference>
<reference evidence="10 11" key="1">
    <citation type="journal article" date="2011" name="J. Gen. Appl. Microbiol.">
        <title>Draft genome sequencing of the enigmatic basidiomycete Mixia osmundae.</title>
        <authorList>
            <person name="Nishida H."/>
            <person name="Nagatsuka Y."/>
            <person name="Sugiyama J."/>
        </authorList>
    </citation>
    <scope>NUCLEOTIDE SEQUENCE [LARGE SCALE GENOMIC DNA]</scope>
    <source>
        <strain evidence="11">CBS 9802 / IAM 14324 / JCM 22182 / KY 12970</strain>
    </source>
</reference>
<dbReference type="NCBIfam" id="TIGR00677">
    <property type="entry name" value="fadh2_euk"/>
    <property type="match status" value="1"/>
</dbReference>
<comment type="similarity">
    <text evidence="3">Belongs to the methylenetetrahydrofolate reductase family.</text>
</comment>
<dbReference type="GO" id="GO:0035999">
    <property type="term" value="P:tetrahydrofolate interconversion"/>
    <property type="evidence" value="ECO:0007669"/>
    <property type="project" value="UniProtKB-UniPathway"/>
</dbReference>
<dbReference type="GO" id="GO:0009086">
    <property type="term" value="P:methionine biosynthetic process"/>
    <property type="evidence" value="ECO:0007669"/>
    <property type="project" value="TreeGrafter"/>
</dbReference>
<evidence type="ECO:0000256" key="1">
    <source>
        <dbReference type="ARBA" id="ARBA00001974"/>
    </source>
</evidence>
<dbReference type="GO" id="GO:0005829">
    <property type="term" value="C:cytosol"/>
    <property type="evidence" value="ECO:0007669"/>
    <property type="project" value="TreeGrafter"/>
</dbReference>
<evidence type="ECO:0000256" key="5">
    <source>
        <dbReference type="ARBA" id="ARBA00022827"/>
    </source>
</evidence>
<evidence type="ECO:0000259" key="9">
    <source>
        <dbReference type="Pfam" id="PF21895"/>
    </source>
</evidence>
<dbReference type="Pfam" id="PF21895">
    <property type="entry name" value="MTHFR_C"/>
    <property type="match status" value="1"/>
</dbReference>
<comment type="caution">
    <text evidence="10">The sequence shown here is derived from an EMBL/GenBank/DDBJ whole genome shotgun (WGS) entry which is preliminary data.</text>
</comment>
<dbReference type="InterPro" id="IPR053806">
    <property type="entry name" value="MTHFR_C"/>
</dbReference>
<dbReference type="AlphaFoldDB" id="G7DSI2"/>
<dbReference type="STRING" id="764103.G7DSI2"/>
<dbReference type="InParanoid" id="G7DSI2"/>
<protein>
    <recommendedName>
        <fullName evidence="9">MTHFR SAM-binding regulatory domain-containing protein</fullName>
    </recommendedName>
</protein>